<feature type="transmembrane region" description="Helical" evidence="6">
    <location>
        <begin position="500"/>
        <end position="519"/>
    </location>
</feature>
<dbReference type="eggNOG" id="COG4233">
    <property type="taxonomic scope" value="Bacteria"/>
</dbReference>
<dbReference type="InterPro" id="IPR028250">
    <property type="entry name" value="DsbDN"/>
</dbReference>
<organism evidence="10 11">
    <name type="scientific">Actibacterium atlanticum</name>
    <dbReference type="NCBI Taxonomy" id="1461693"/>
    <lineage>
        <taxon>Bacteria</taxon>
        <taxon>Pseudomonadati</taxon>
        <taxon>Pseudomonadota</taxon>
        <taxon>Alphaproteobacteria</taxon>
        <taxon>Rhodobacterales</taxon>
        <taxon>Roseobacteraceae</taxon>
        <taxon>Actibacterium</taxon>
    </lineage>
</organism>
<keyword evidence="3" id="KW-0201">Cytochrome c-type biogenesis</keyword>
<name>A0A058ZIR7_9RHOB</name>
<evidence type="ECO:0000313" key="10">
    <source>
        <dbReference type="EMBL" id="KCV81082.1"/>
    </source>
</evidence>
<feature type="transmembrane region" description="Helical" evidence="6">
    <location>
        <begin position="525"/>
        <end position="544"/>
    </location>
</feature>
<evidence type="ECO:0000256" key="1">
    <source>
        <dbReference type="ARBA" id="ARBA00004141"/>
    </source>
</evidence>
<proteinExistence type="predicted"/>
<comment type="caution">
    <text evidence="10">The sequence shown here is derived from an EMBL/GenBank/DDBJ whole genome shotgun (WGS) entry which is preliminary data.</text>
</comment>
<reference evidence="10 11" key="1">
    <citation type="submission" date="2013-04" db="EMBL/GenBank/DDBJ databases">
        <title>Shimia sp. 22II-S11-Z10 Genome Sequencing.</title>
        <authorList>
            <person name="Lai Q."/>
            <person name="Li G."/>
            <person name="Shao Z."/>
        </authorList>
    </citation>
    <scope>NUCLEOTIDE SEQUENCE [LARGE SCALE GENOMIC DNA]</scope>
    <source>
        <strain evidence="11">22II-S11-Z10</strain>
    </source>
</reference>
<keyword evidence="7" id="KW-0732">Signal</keyword>
<evidence type="ECO:0000256" key="3">
    <source>
        <dbReference type="ARBA" id="ARBA00022748"/>
    </source>
</evidence>
<dbReference type="Gene3D" id="3.40.30.10">
    <property type="entry name" value="Glutaredoxin"/>
    <property type="match status" value="1"/>
</dbReference>
<feature type="domain" description="Thiol:disulfide interchange protein DsbD N-terminal" evidence="9">
    <location>
        <begin position="57"/>
        <end position="158"/>
    </location>
</feature>
<dbReference type="Pfam" id="PF11412">
    <property type="entry name" value="DsbD_N"/>
    <property type="match status" value="1"/>
</dbReference>
<dbReference type="SUPFAM" id="SSF52833">
    <property type="entry name" value="Thioredoxin-like"/>
    <property type="match status" value="1"/>
</dbReference>
<feature type="transmembrane region" description="Helical" evidence="6">
    <location>
        <begin position="389"/>
        <end position="410"/>
    </location>
</feature>
<dbReference type="RefSeq" id="WP_051598158.1">
    <property type="nucleotide sequence ID" value="NZ_AQQY01000011.1"/>
</dbReference>
<evidence type="ECO:0000256" key="2">
    <source>
        <dbReference type="ARBA" id="ARBA00022692"/>
    </source>
</evidence>
<keyword evidence="4 6" id="KW-1133">Transmembrane helix</keyword>
<feature type="signal peptide" evidence="7">
    <location>
        <begin position="1"/>
        <end position="29"/>
    </location>
</feature>
<dbReference type="STRING" id="1461693.ATO10_13954"/>
<dbReference type="EMBL" id="AQQY01000011">
    <property type="protein sequence ID" value="KCV81082.1"/>
    <property type="molecule type" value="Genomic_DNA"/>
</dbReference>
<protein>
    <submittedName>
        <fullName evidence="10">Thiol:disulfide interchange protein DsbD 1</fullName>
    </submittedName>
</protein>
<comment type="subcellular location">
    <subcellularLocation>
        <location evidence="1">Membrane</location>
        <topology evidence="1">Multi-pass membrane protein</topology>
    </subcellularLocation>
</comment>
<feature type="transmembrane region" description="Helical" evidence="6">
    <location>
        <begin position="347"/>
        <end position="369"/>
    </location>
</feature>
<feature type="transmembrane region" description="Helical" evidence="6">
    <location>
        <begin position="431"/>
        <end position="458"/>
    </location>
</feature>
<dbReference type="OrthoDB" id="9811036at2"/>
<evidence type="ECO:0000256" key="4">
    <source>
        <dbReference type="ARBA" id="ARBA00022989"/>
    </source>
</evidence>
<dbReference type="Pfam" id="PF02683">
    <property type="entry name" value="DsbD_TM"/>
    <property type="match status" value="1"/>
</dbReference>
<evidence type="ECO:0000256" key="7">
    <source>
        <dbReference type="SAM" id="SignalP"/>
    </source>
</evidence>
<dbReference type="InterPro" id="IPR036249">
    <property type="entry name" value="Thioredoxin-like_sf"/>
</dbReference>
<dbReference type="GO" id="GO:0015035">
    <property type="term" value="F:protein-disulfide reductase activity"/>
    <property type="evidence" value="ECO:0007669"/>
    <property type="project" value="TreeGrafter"/>
</dbReference>
<keyword evidence="5 6" id="KW-0472">Membrane</keyword>
<feature type="chain" id="PRO_5001572176" evidence="7">
    <location>
        <begin position="30"/>
        <end position="713"/>
    </location>
</feature>
<evidence type="ECO:0000313" key="11">
    <source>
        <dbReference type="Proteomes" id="UP000024836"/>
    </source>
</evidence>
<gene>
    <name evidence="10" type="ORF">ATO10_13954</name>
</gene>
<accession>A0A058ZIR7</accession>
<evidence type="ECO:0000256" key="5">
    <source>
        <dbReference type="ARBA" id="ARBA00023136"/>
    </source>
</evidence>
<dbReference type="GO" id="GO:0017004">
    <property type="term" value="P:cytochrome complex assembly"/>
    <property type="evidence" value="ECO:0007669"/>
    <property type="project" value="UniProtKB-KW"/>
</dbReference>
<evidence type="ECO:0000259" key="8">
    <source>
        <dbReference type="Pfam" id="PF02683"/>
    </source>
</evidence>
<evidence type="ECO:0000259" key="9">
    <source>
        <dbReference type="Pfam" id="PF11412"/>
    </source>
</evidence>
<feature type="transmembrane region" description="Helical" evidence="6">
    <location>
        <begin position="556"/>
        <end position="573"/>
    </location>
</feature>
<dbReference type="Pfam" id="PF13899">
    <property type="entry name" value="Thioredoxin_7"/>
    <property type="match status" value="1"/>
</dbReference>
<dbReference type="InterPro" id="IPR003834">
    <property type="entry name" value="Cyt_c_assmbl_TM_dom"/>
</dbReference>
<dbReference type="PANTHER" id="PTHR32234">
    <property type="entry name" value="THIOL:DISULFIDE INTERCHANGE PROTEIN DSBD"/>
    <property type="match status" value="1"/>
</dbReference>
<keyword evidence="2 6" id="KW-0812">Transmembrane</keyword>
<dbReference type="Proteomes" id="UP000024836">
    <property type="component" value="Unassembled WGS sequence"/>
</dbReference>
<evidence type="ECO:0000256" key="6">
    <source>
        <dbReference type="SAM" id="Phobius"/>
    </source>
</evidence>
<dbReference type="InterPro" id="IPR035671">
    <property type="entry name" value="DsbD_gamma"/>
</dbReference>
<dbReference type="GO" id="GO:0016020">
    <property type="term" value="C:membrane"/>
    <property type="evidence" value="ECO:0007669"/>
    <property type="project" value="UniProtKB-SubCell"/>
</dbReference>
<dbReference type="eggNOG" id="COG4232">
    <property type="taxonomic scope" value="Bacteria"/>
</dbReference>
<dbReference type="AlphaFoldDB" id="A0A058ZIR7"/>
<keyword evidence="11" id="KW-1185">Reference proteome</keyword>
<sequence>MLTFVTSAARCVGLALVLVLSPLATEHVAAATSESFTSTSVTATLISVQDSVPPGAETLSAGLDLVLAEGWKTYWRSPGEVGIPPQVDWASSTNVAEVEMLWPAPMRFTAFGIENFGYSGSVVLPLQITLERPGEPVTLAGAVNLLVCSEVCVPQTFELSMSLQQGTGIDTLSASRIGTYLARVPNEETLNSITEAIASVDPEQTALTLQLQSTTAFVSPDVFAELGAGTALGKPDIRLGDNGRRLWARIPILTVFDDFYHDPVLTVTDGIERALTLTPTLSSAPPAPPFRLEALTPGLDQMAWIVLIAFLGGLILNVMPCVLPVLSIKLSSAIKTHGRGPQSVRAGFLAAAGGVMVFMWSLAAILYLLQQLGFAVGWGLQFQNPAFLALMFVVLAVFSASLFGLFEFSLPPALQSRLSGAGGVSGYGADFATGFFGAVLATPCSAPFLGTAIAFALAGRGIDILMVFTALGLGLALPYLLVAAVPGLVGILPKPGRWMLGLKLVLGLLLLGTALWLLWVLMGVAGLLATTVVTVLALALLVVLSRRPLPPSPQALSVVLLIVLPMVAAEGLVRQAPSAKENGVGGIHWVSFDRSDIARRVSRGEVVFVDVTADWCLTCKANKALVLERDPVLSALNAENVTAMQADWTRPNEMIARYLEANNRYGIPFNAVYGPAAPTGIVLPEILSSDDVLSAVQAAAAIEGLTSSLVFDQ</sequence>
<feature type="transmembrane region" description="Helical" evidence="6">
    <location>
        <begin position="464"/>
        <end position="488"/>
    </location>
</feature>
<feature type="domain" description="Cytochrome C biogenesis protein transmembrane" evidence="8">
    <location>
        <begin position="304"/>
        <end position="518"/>
    </location>
</feature>
<feature type="transmembrane region" description="Helical" evidence="6">
    <location>
        <begin position="302"/>
        <end position="326"/>
    </location>
</feature>
<dbReference type="PANTHER" id="PTHR32234:SF3">
    <property type="entry name" value="SUPPRESSION OF COPPER SENSITIVITY PROTEIN"/>
    <property type="match status" value="1"/>
</dbReference>
<dbReference type="GO" id="GO:0045454">
    <property type="term" value="P:cell redox homeostasis"/>
    <property type="evidence" value="ECO:0007669"/>
    <property type="project" value="TreeGrafter"/>
</dbReference>
<dbReference type="CDD" id="cd02953">
    <property type="entry name" value="DsbDgamma"/>
    <property type="match status" value="1"/>
</dbReference>